<feature type="domain" description="UvrD-like helicase C-terminal" evidence="11">
    <location>
        <begin position="257"/>
        <end position="533"/>
    </location>
</feature>
<dbReference type="Pfam" id="PF12705">
    <property type="entry name" value="PDDEXK_1"/>
    <property type="match status" value="1"/>
</dbReference>
<feature type="compositionally biased region" description="Acidic residues" evidence="10">
    <location>
        <begin position="1048"/>
        <end position="1058"/>
    </location>
</feature>
<feature type="compositionally biased region" description="Basic and acidic residues" evidence="10">
    <location>
        <begin position="845"/>
        <end position="854"/>
    </location>
</feature>
<dbReference type="GO" id="GO:0006310">
    <property type="term" value="P:DNA recombination"/>
    <property type="evidence" value="ECO:0007669"/>
    <property type="project" value="TreeGrafter"/>
</dbReference>
<dbReference type="InterPro" id="IPR014017">
    <property type="entry name" value="DNA_helicase_UvrD-like_C"/>
</dbReference>
<dbReference type="Gene3D" id="1.10.486.10">
    <property type="entry name" value="PCRA, domain 4"/>
    <property type="match status" value="1"/>
</dbReference>
<accession>A0A1N7GVK4</accession>
<name>A0A1N7GVK4_9EURY</name>
<gene>
    <name evidence="12" type="ORF">SAMN05421752_11611</name>
</gene>
<evidence type="ECO:0000256" key="2">
    <source>
        <dbReference type="ARBA" id="ARBA00022741"/>
    </source>
</evidence>
<keyword evidence="13" id="KW-1185">Reference proteome</keyword>
<dbReference type="GO" id="GO:0003677">
    <property type="term" value="F:DNA binding"/>
    <property type="evidence" value="ECO:0007669"/>
    <property type="project" value="UniProtKB-KW"/>
</dbReference>
<feature type="region of interest" description="Disordered" evidence="10">
    <location>
        <begin position="1024"/>
        <end position="1058"/>
    </location>
</feature>
<keyword evidence="1" id="KW-0540">Nuclease</keyword>
<keyword evidence="6" id="KW-0269">Exonuclease</keyword>
<protein>
    <submittedName>
        <fullName evidence="12">ATP-dependent helicase/nuclease subunit B</fullName>
    </submittedName>
</protein>
<keyword evidence="8" id="KW-0238">DNA-binding</keyword>
<dbReference type="Gene3D" id="3.40.50.300">
    <property type="entry name" value="P-loop containing nucleotide triphosphate hydrolases"/>
    <property type="match status" value="1"/>
</dbReference>
<dbReference type="STRING" id="308853.SAMN05421752_11611"/>
<keyword evidence="9" id="KW-0234">DNA repair</keyword>
<evidence type="ECO:0000256" key="3">
    <source>
        <dbReference type="ARBA" id="ARBA00022763"/>
    </source>
</evidence>
<evidence type="ECO:0000256" key="7">
    <source>
        <dbReference type="ARBA" id="ARBA00022840"/>
    </source>
</evidence>
<evidence type="ECO:0000256" key="4">
    <source>
        <dbReference type="ARBA" id="ARBA00022801"/>
    </source>
</evidence>
<dbReference type="PANTHER" id="PTHR30591">
    <property type="entry name" value="RECBCD ENZYME SUBUNIT RECC"/>
    <property type="match status" value="1"/>
</dbReference>
<evidence type="ECO:0000256" key="1">
    <source>
        <dbReference type="ARBA" id="ARBA00022722"/>
    </source>
</evidence>
<evidence type="ECO:0000256" key="9">
    <source>
        <dbReference type="ARBA" id="ARBA00023204"/>
    </source>
</evidence>
<dbReference type="GO" id="GO:0005524">
    <property type="term" value="F:ATP binding"/>
    <property type="evidence" value="ECO:0007669"/>
    <property type="project" value="UniProtKB-KW"/>
</dbReference>
<organism evidence="12 13">
    <name type="scientific">Natronorubrum thiooxidans</name>
    <dbReference type="NCBI Taxonomy" id="308853"/>
    <lineage>
        <taxon>Archaea</taxon>
        <taxon>Methanobacteriati</taxon>
        <taxon>Methanobacteriota</taxon>
        <taxon>Stenosarchaea group</taxon>
        <taxon>Halobacteria</taxon>
        <taxon>Halobacteriales</taxon>
        <taxon>Natrialbaceae</taxon>
        <taxon>Natronorubrum</taxon>
    </lineage>
</organism>
<dbReference type="InterPro" id="IPR027417">
    <property type="entry name" value="P-loop_NTPase"/>
</dbReference>
<feature type="region of interest" description="Disordered" evidence="10">
    <location>
        <begin position="845"/>
        <end position="877"/>
    </location>
</feature>
<dbReference type="OrthoDB" id="321806at2157"/>
<dbReference type="EMBL" id="FTNR01000016">
    <property type="protein sequence ID" value="SIS16586.1"/>
    <property type="molecule type" value="Genomic_DNA"/>
</dbReference>
<keyword evidence="4" id="KW-0378">Hydrolase</keyword>
<keyword evidence="2" id="KW-0547">Nucleotide-binding</keyword>
<dbReference type="PANTHER" id="PTHR30591:SF1">
    <property type="entry name" value="RECBCD ENZYME SUBUNIT RECC"/>
    <property type="match status" value="1"/>
</dbReference>
<evidence type="ECO:0000256" key="8">
    <source>
        <dbReference type="ARBA" id="ARBA00023125"/>
    </source>
</evidence>
<keyword evidence="3" id="KW-0227">DNA damage</keyword>
<dbReference type="Gene3D" id="3.90.320.10">
    <property type="match status" value="1"/>
</dbReference>
<dbReference type="Proteomes" id="UP000185936">
    <property type="component" value="Unassembled WGS sequence"/>
</dbReference>
<keyword evidence="7" id="KW-0067">ATP-binding</keyword>
<dbReference type="GO" id="GO:0004386">
    <property type="term" value="F:helicase activity"/>
    <property type="evidence" value="ECO:0007669"/>
    <property type="project" value="UniProtKB-KW"/>
</dbReference>
<dbReference type="RefSeq" id="WP_084776804.1">
    <property type="nucleotide sequence ID" value="NZ_FTNR01000016.1"/>
</dbReference>
<dbReference type="InterPro" id="IPR038726">
    <property type="entry name" value="PDDEXK_AddAB-type"/>
</dbReference>
<evidence type="ECO:0000313" key="13">
    <source>
        <dbReference type="Proteomes" id="UP000185936"/>
    </source>
</evidence>
<reference evidence="13" key="1">
    <citation type="submission" date="2017-01" db="EMBL/GenBank/DDBJ databases">
        <authorList>
            <person name="Varghese N."/>
            <person name="Submissions S."/>
        </authorList>
    </citation>
    <scope>NUCLEOTIDE SEQUENCE [LARGE SCALE GENOMIC DNA]</scope>
    <source>
        <strain evidence="13">type strain: HArc-</strain>
    </source>
</reference>
<evidence type="ECO:0000259" key="11">
    <source>
        <dbReference type="PROSITE" id="PS51217"/>
    </source>
</evidence>
<dbReference type="PROSITE" id="PS51217">
    <property type="entry name" value="UVRD_HELICASE_CTER"/>
    <property type="match status" value="1"/>
</dbReference>
<dbReference type="SUPFAM" id="SSF52540">
    <property type="entry name" value="P-loop containing nucleoside triphosphate hydrolases"/>
    <property type="match status" value="1"/>
</dbReference>
<dbReference type="GO" id="GO:0006281">
    <property type="term" value="P:DNA repair"/>
    <property type="evidence" value="ECO:0007669"/>
    <property type="project" value="UniProtKB-KW"/>
</dbReference>
<evidence type="ECO:0000256" key="5">
    <source>
        <dbReference type="ARBA" id="ARBA00022806"/>
    </source>
</evidence>
<dbReference type="GO" id="GO:0004527">
    <property type="term" value="F:exonuclease activity"/>
    <property type="evidence" value="ECO:0007669"/>
    <property type="project" value="UniProtKB-KW"/>
</dbReference>
<evidence type="ECO:0000256" key="10">
    <source>
        <dbReference type="SAM" id="MobiDB-lite"/>
    </source>
</evidence>
<evidence type="ECO:0000256" key="6">
    <source>
        <dbReference type="ARBA" id="ARBA00022839"/>
    </source>
</evidence>
<evidence type="ECO:0000313" key="12">
    <source>
        <dbReference type="EMBL" id="SIS16586.1"/>
    </source>
</evidence>
<dbReference type="InterPro" id="IPR011604">
    <property type="entry name" value="PDDEXK-like_dom_sf"/>
</dbReference>
<keyword evidence="5 12" id="KW-0347">Helicase</keyword>
<dbReference type="AlphaFoldDB" id="A0A1N7GVK4"/>
<proteinExistence type="predicted"/>
<sequence>MDSTLLTGPRHRDLETRAFNIAERTAGDAPGSILYIPRNDARRSSVEDTWAETHQPLRLRTETLDAVVHEWYEQLEGPATRLAGQANRRLTEYALDAGTADEANALTDESASAALADAFSTRFSLFDEAGLTTAAELASEFDDSPLDDRIATATTDVYRHYKTLQREHIADWTHTRGELIRTVAETEQSLTTLAPEVDVVILSGYYEFRPVERALLEQITEAFDTIALLPLHQSGKGGVDAVTTETLKTYEALGFEREQVETPETPLTDVTMGLYRPDPDPVDDLEHLLWRELPTPEREVRFVARELRSELANGRDPDDVAVVIPGTEAYAGSVEDTFETFDIPYTSTAASRLDRTYTGKIVHNLLALAEPDPRADDLASLLANPLTDLLSSEQTSAVTAATRRRDTVALEAMLGELESDIERPIRDLLDTLESLRTSDLETAIETLRQLLDDRLGIDDAIDEYANETDRVLERRGYALIDEVLQSFDSLQDASSDLSPLALLTRAFDGIPVRLPQTAAGSCVEVIGMLDARMRAFEKVFVVGMTAEHFPSTPERPAFFEEMTDAHPRLDTADERLRGRYLFATLLANVDEVTLTTPNTGADDSAVVRSPVLDELQRVTGVEPTTGVDERIGAREDLQRHVADCDDRRAAIDHAGKRGDFSHEQTTRVDRGVACAENRRQTGLTPHDGVLEPDTVADVYPAADREPYSASRLERYVECGFKFFAENILEIEDPDDIAVTPDPLETGSYVHDVFERFYADLQQDSSSGVDLSAYDPEELEQHLLAVALDELDAAELDYDGLFYERWLTELFAGLADKASNPYAESHRPHEAPEKGLFAAFLEQERSRGGDDRPTWFEKPFGDGLPDSETGPFEVQRPDGSTVSIRGYIDRIDVARGEDGTRLTLYDYKTGRAPYMTTTTGGTKFQLPIYLLAADGVLEEALDEADLAATYYQARPPNDVRIRRGVESKFDSQAELRQFLQDVVPRRLGAIDDAIANGRFHTTLLSEREANCTYCEYQRSCDVRHHRKRDRRDEASTDDAAYVPLRVQDDTDLEEVMSND</sequence>